<comment type="similarity">
    <text evidence="1">Belongs to the ABC transporter superfamily.</text>
</comment>
<comment type="caution">
    <text evidence="4">The sequence shown here is derived from an EMBL/GenBank/DDBJ whole genome shotgun (WGS) entry which is preliminary data.</text>
</comment>
<accession>T1B1F7</accession>
<dbReference type="PANTHER" id="PTHR43335:SF4">
    <property type="entry name" value="ABC TRANSPORTER, ATP-BINDING PROTEIN"/>
    <property type="match status" value="1"/>
</dbReference>
<evidence type="ECO:0000259" key="3">
    <source>
        <dbReference type="Pfam" id="PF00005"/>
    </source>
</evidence>
<keyword evidence="2" id="KW-0813">Transport</keyword>
<feature type="domain" description="ABC transporter" evidence="3">
    <location>
        <begin position="5"/>
        <end position="90"/>
    </location>
</feature>
<dbReference type="InterPro" id="IPR027417">
    <property type="entry name" value="P-loop_NTPase"/>
</dbReference>
<sequence>KALSNVGSVVESPKPYSAFTVRDAIEMVGEFRGLSPETIRDRFDSLNEVLELPSPDRYMYALSKGLRQRVTLAGAIIADPAVILLDEPTSGLDPAERVRVRMLIQRLKKNHLILMSSHLLGEVSETCDDVVFLNHGKVLRQSRVSEFAAWRNSGRVEVEFLNAVNPGQLQAIVS</sequence>
<feature type="non-terminal residue" evidence="4">
    <location>
        <position position="174"/>
    </location>
</feature>
<dbReference type="InterPro" id="IPR003439">
    <property type="entry name" value="ABC_transporter-like_ATP-bd"/>
</dbReference>
<reference evidence="4" key="1">
    <citation type="submission" date="2013-08" db="EMBL/GenBank/DDBJ databases">
        <authorList>
            <person name="Mendez C."/>
            <person name="Richter M."/>
            <person name="Ferrer M."/>
            <person name="Sanchez J."/>
        </authorList>
    </citation>
    <scope>NUCLEOTIDE SEQUENCE</scope>
</reference>
<dbReference type="GO" id="GO:0005524">
    <property type="term" value="F:ATP binding"/>
    <property type="evidence" value="ECO:0007669"/>
    <property type="project" value="InterPro"/>
</dbReference>
<evidence type="ECO:0000313" key="4">
    <source>
        <dbReference type="EMBL" id="EQD62413.1"/>
    </source>
</evidence>
<dbReference type="AlphaFoldDB" id="T1B1F7"/>
<feature type="non-terminal residue" evidence="4">
    <location>
        <position position="1"/>
    </location>
</feature>
<proteinExistence type="inferred from homology"/>
<reference evidence="4" key="2">
    <citation type="journal article" date="2014" name="ISME J.">
        <title>Microbial stratification in low pH oxic and suboxic macroscopic growths along an acid mine drainage.</title>
        <authorList>
            <person name="Mendez-Garcia C."/>
            <person name="Mesa V."/>
            <person name="Sprenger R.R."/>
            <person name="Richter M."/>
            <person name="Diez M.S."/>
            <person name="Solano J."/>
            <person name="Bargiela R."/>
            <person name="Golyshina O.V."/>
            <person name="Manteca A."/>
            <person name="Ramos J.L."/>
            <person name="Gallego J.R."/>
            <person name="Llorente I."/>
            <person name="Martins Dos Santos V.A."/>
            <person name="Jensen O.N."/>
            <person name="Pelaez A.I."/>
            <person name="Sanchez J."/>
            <person name="Ferrer M."/>
        </authorList>
    </citation>
    <scope>NUCLEOTIDE SEQUENCE</scope>
</reference>
<organism evidence="4">
    <name type="scientific">mine drainage metagenome</name>
    <dbReference type="NCBI Taxonomy" id="410659"/>
    <lineage>
        <taxon>unclassified sequences</taxon>
        <taxon>metagenomes</taxon>
        <taxon>ecological metagenomes</taxon>
    </lineage>
</organism>
<gene>
    <name evidence="4" type="ORF">B1B_07265</name>
</gene>
<dbReference type="Pfam" id="PF00005">
    <property type="entry name" value="ABC_tran"/>
    <property type="match status" value="1"/>
</dbReference>
<evidence type="ECO:0000256" key="2">
    <source>
        <dbReference type="ARBA" id="ARBA00022448"/>
    </source>
</evidence>
<protein>
    <submittedName>
        <fullName evidence="4">ABC-type multidrug transport system, ATPase component</fullName>
    </submittedName>
</protein>
<dbReference type="EMBL" id="AUZY01004625">
    <property type="protein sequence ID" value="EQD62413.1"/>
    <property type="molecule type" value="Genomic_DNA"/>
</dbReference>
<dbReference type="SUPFAM" id="SSF52540">
    <property type="entry name" value="P-loop containing nucleoside triphosphate hydrolases"/>
    <property type="match status" value="1"/>
</dbReference>
<dbReference type="GO" id="GO:0016887">
    <property type="term" value="F:ATP hydrolysis activity"/>
    <property type="evidence" value="ECO:0007669"/>
    <property type="project" value="InterPro"/>
</dbReference>
<dbReference type="Gene3D" id="3.40.50.300">
    <property type="entry name" value="P-loop containing nucleotide triphosphate hydrolases"/>
    <property type="match status" value="1"/>
</dbReference>
<dbReference type="PANTHER" id="PTHR43335">
    <property type="entry name" value="ABC TRANSPORTER, ATP-BINDING PROTEIN"/>
    <property type="match status" value="1"/>
</dbReference>
<name>T1B1F7_9ZZZZ</name>
<evidence type="ECO:0000256" key="1">
    <source>
        <dbReference type="ARBA" id="ARBA00005417"/>
    </source>
</evidence>